<name>A0A0F5EVT4_AVIPA</name>
<organism evidence="1 2">
    <name type="scientific">Avibacterium paragallinarum</name>
    <name type="common">Haemophilus gallinarum</name>
    <dbReference type="NCBI Taxonomy" id="728"/>
    <lineage>
        <taxon>Bacteria</taxon>
        <taxon>Pseudomonadati</taxon>
        <taxon>Pseudomonadota</taxon>
        <taxon>Gammaproteobacteria</taxon>
        <taxon>Pasteurellales</taxon>
        <taxon>Pasteurellaceae</taxon>
        <taxon>Avibacterium</taxon>
    </lineage>
</organism>
<sequence length="70" mass="8220">MEGRLYQLILLVQRYADFALIYQKNGGSVRFQLERRRATYVFARKADNDIRTDTLVRPYDKMIGVATVFS</sequence>
<accession>A0A0F5EVT4</accession>
<gene>
    <name evidence="1" type="ORF">NCTC10926_00195</name>
</gene>
<protein>
    <submittedName>
        <fullName evidence="1">Uncharacterized protein</fullName>
    </submittedName>
</protein>
<proteinExistence type="predicted"/>
<evidence type="ECO:0000313" key="1">
    <source>
        <dbReference type="EMBL" id="SUU96850.1"/>
    </source>
</evidence>
<dbReference type="AlphaFoldDB" id="A0A0F5EVT4"/>
<dbReference type="EMBL" id="UFSW01000001">
    <property type="protein sequence ID" value="SUU96850.1"/>
    <property type="molecule type" value="Genomic_DNA"/>
</dbReference>
<evidence type="ECO:0000313" key="2">
    <source>
        <dbReference type="Proteomes" id="UP000254620"/>
    </source>
</evidence>
<reference evidence="1 2" key="1">
    <citation type="submission" date="2018-06" db="EMBL/GenBank/DDBJ databases">
        <authorList>
            <consortium name="Pathogen Informatics"/>
            <person name="Doyle S."/>
        </authorList>
    </citation>
    <scope>NUCLEOTIDE SEQUENCE [LARGE SCALE GENOMIC DNA]</scope>
    <source>
        <strain evidence="1 2">NCTC10926</strain>
    </source>
</reference>
<dbReference type="Proteomes" id="UP000254620">
    <property type="component" value="Unassembled WGS sequence"/>
</dbReference>
<dbReference type="STRING" id="728.VY92_05425"/>